<gene>
    <name evidence="2" type="ORF">HPBE_LOCUS20245</name>
</gene>
<proteinExistence type="predicted"/>
<dbReference type="AlphaFoldDB" id="A0A3P8CHW1"/>
<dbReference type="CDD" id="cd00037">
    <property type="entry name" value="CLECT"/>
    <property type="match status" value="1"/>
</dbReference>
<keyword evidence="1" id="KW-0732">Signal</keyword>
<keyword evidence="3" id="KW-1185">Reference proteome</keyword>
<dbReference type="Proteomes" id="UP000050761">
    <property type="component" value="Unassembled WGS sequence"/>
</dbReference>
<sequence length="81" mass="8856">MSAVLIFLITMDWTVIVAATRTSKEEYAAGASSAWLPLFKEGLCVRKYNGRLTFDQAEESCVKAGGHLATICNEEDNVLLS</sequence>
<dbReference type="WBParaSite" id="HPBE_0002024601-mRNA-1">
    <property type="protein sequence ID" value="HPBE_0002024601-mRNA-1"/>
    <property type="gene ID" value="HPBE_0002024601"/>
</dbReference>
<dbReference type="InterPro" id="IPR016187">
    <property type="entry name" value="CTDL_fold"/>
</dbReference>
<name>A0A3P8CHW1_HELPZ</name>
<dbReference type="EMBL" id="UZAH01031990">
    <property type="protein sequence ID" value="VDP18974.1"/>
    <property type="molecule type" value="Genomic_DNA"/>
</dbReference>
<accession>A0A3P8CHW1</accession>
<evidence type="ECO:0000256" key="1">
    <source>
        <dbReference type="SAM" id="SignalP"/>
    </source>
</evidence>
<dbReference type="InterPro" id="IPR016186">
    <property type="entry name" value="C-type_lectin-like/link_sf"/>
</dbReference>
<dbReference type="SUPFAM" id="SSF56436">
    <property type="entry name" value="C-type lectin-like"/>
    <property type="match status" value="1"/>
</dbReference>
<protein>
    <submittedName>
        <fullName evidence="4">C-type lectin domain-containing protein</fullName>
    </submittedName>
</protein>
<evidence type="ECO:0000313" key="2">
    <source>
        <dbReference type="EMBL" id="VDP18974.1"/>
    </source>
</evidence>
<evidence type="ECO:0000313" key="3">
    <source>
        <dbReference type="Proteomes" id="UP000050761"/>
    </source>
</evidence>
<dbReference type="Gene3D" id="3.10.100.10">
    <property type="entry name" value="Mannose-Binding Protein A, subunit A"/>
    <property type="match status" value="1"/>
</dbReference>
<organism evidence="2">
    <name type="scientific">Heligmosomoides polygyrus</name>
    <name type="common">Parasitic roundworm</name>
    <dbReference type="NCBI Taxonomy" id="6339"/>
    <lineage>
        <taxon>Eukaryota</taxon>
        <taxon>Metazoa</taxon>
        <taxon>Ecdysozoa</taxon>
        <taxon>Nematoda</taxon>
        <taxon>Chromadorea</taxon>
        <taxon>Rhabditida</taxon>
        <taxon>Rhabditina</taxon>
        <taxon>Rhabditomorpha</taxon>
        <taxon>Strongyloidea</taxon>
        <taxon>Heligmosomidae</taxon>
        <taxon>Heligmosomoides</taxon>
    </lineage>
</organism>
<reference evidence="2 3" key="1">
    <citation type="submission" date="2018-11" db="EMBL/GenBank/DDBJ databases">
        <authorList>
            <consortium name="Pathogen Informatics"/>
        </authorList>
    </citation>
    <scope>NUCLEOTIDE SEQUENCE [LARGE SCALE GENOMIC DNA]</scope>
</reference>
<dbReference type="OrthoDB" id="5861056at2759"/>
<reference evidence="4" key="2">
    <citation type="submission" date="2019-09" db="UniProtKB">
        <authorList>
            <consortium name="WormBaseParasite"/>
        </authorList>
    </citation>
    <scope>IDENTIFICATION</scope>
</reference>
<evidence type="ECO:0000313" key="4">
    <source>
        <dbReference type="WBParaSite" id="HPBE_0002024601-mRNA-1"/>
    </source>
</evidence>
<feature type="signal peptide" evidence="1">
    <location>
        <begin position="1"/>
        <end position="19"/>
    </location>
</feature>
<feature type="chain" id="PRO_5044596675" evidence="1">
    <location>
        <begin position="20"/>
        <end position="81"/>
    </location>
</feature>